<keyword evidence="1" id="KW-0812">Transmembrane</keyword>
<keyword evidence="1" id="KW-0472">Membrane</keyword>
<keyword evidence="1" id="KW-1133">Transmembrane helix</keyword>
<sequence>MRIACAGTAGFIVSQVLDTGFGVFYIVFPVFLLGILPTINGHIIRQFIAAAVLSCVEVALLQRFLGHSPVMMTLAVFALFYGRFLLMAKGPLFLLGANGTLVLSIMLHFSSYPDTDIGDMFVSSVSASVFALAIALLMWVLFPNTESRPPAVRPKRSSAVIRHHSLLGGLIATLSFAVFQTFNLRDSLSAQVSTIIILLALNYPAALLSARKRALGTLLGCSLALFMQLLLYSHGDNLLLVLPCLWIGMMIFARAHVLEGGASGIGFGGLMTLAILFGQYVAPDQDLIFSALYRFSSVCAALIFVLGALLAVGWFLNRFELTREYPTADNAGAAT</sequence>
<dbReference type="InterPro" id="IPR016926">
    <property type="entry name" value="UCP029594"/>
</dbReference>
<feature type="transmembrane region" description="Helical" evidence="1">
    <location>
        <begin position="67"/>
        <end position="85"/>
    </location>
</feature>
<gene>
    <name evidence="2" type="ORF">ACFQ2X_08465</name>
</gene>
<accession>A0ABW3U712</accession>
<feature type="transmembrane region" description="Helical" evidence="1">
    <location>
        <begin position="294"/>
        <end position="316"/>
    </location>
</feature>
<evidence type="ECO:0000256" key="1">
    <source>
        <dbReference type="SAM" id="Phobius"/>
    </source>
</evidence>
<dbReference type="PIRSF" id="PIRSF029594">
    <property type="entry name" value="UCP029594"/>
    <property type="match status" value="1"/>
</dbReference>
<evidence type="ECO:0000313" key="2">
    <source>
        <dbReference type="EMBL" id="MFD1216627.1"/>
    </source>
</evidence>
<evidence type="ECO:0000313" key="3">
    <source>
        <dbReference type="Proteomes" id="UP001597264"/>
    </source>
</evidence>
<feature type="transmembrane region" description="Helical" evidence="1">
    <location>
        <begin position="188"/>
        <end position="208"/>
    </location>
</feature>
<dbReference type="InterPro" id="IPR022604">
    <property type="entry name" value="DUF2955"/>
</dbReference>
<keyword evidence="3" id="KW-1185">Reference proteome</keyword>
<feature type="transmembrane region" description="Helical" evidence="1">
    <location>
        <begin position="238"/>
        <end position="257"/>
    </location>
</feature>
<dbReference type="RefSeq" id="WP_230438731.1">
    <property type="nucleotide sequence ID" value="NZ_CP087715.1"/>
</dbReference>
<proteinExistence type="predicted"/>
<dbReference type="Proteomes" id="UP001597264">
    <property type="component" value="Unassembled WGS sequence"/>
</dbReference>
<comment type="caution">
    <text evidence="2">The sequence shown here is derived from an EMBL/GenBank/DDBJ whole genome shotgun (WGS) entry which is preliminary data.</text>
</comment>
<dbReference type="EMBL" id="JBHTLR010000007">
    <property type="protein sequence ID" value="MFD1216627.1"/>
    <property type="molecule type" value="Genomic_DNA"/>
</dbReference>
<dbReference type="Pfam" id="PF11168">
    <property type="entry name" value="DUF2955"/>
    <property type="match status" value="1"/>
</dbReference>
<protein>
    <submittedName>
        <fullName evidence="2">DUF2955 domain-containing protein</fullName>
    </submittedName>
</protein>
<feature type="transmembrane region" description="Helical" evidence="1">
    <location>
        <begin position="12"/>
        <end position="36"/>
    </location>
</feature>
<name>A0ABW3U712_9GAMM</name>
<organism evidence="2 3">
    <name type="scientific">Microbulbifer celer</name>
    <dbReference type="NCBI Taxonomy" id="435905"/>
    <lineage>
        <taxon>Bacteria</taxon>
        <taxon>Pseudomonadati</taxon>
        <taxon>Pseudomonadota</taxon>
        <taxon>Gammaproteobacteria</taxon>
        <taxon>Cellvibrionales</taxon>
        <taxon>Microbulbiferaceae</taxon>
        <taxon>Microbulbifer</taxon>
    </lineage>
</organism>
<reference evidence="3" key="1">
    <citation type="journal article" date="2019" name="Int. J. Syst. Evol. Microbiol.">
        <title>The Global Catalogue of Microorganisms (GCM) 10K type strain sequencing project: providing services to taxonomists for standard genome sequencing and annotation.</title>
        <authorList>
            <consortium name="The Broad Institute Genomics Platform"/>
            <consortium name="The Broad Institute Genome Sequencing Center for Infectious Disease"/>
            <person name="Wu L."/>
            <person name="Ma J."/>
        </authorList>
    </citation>
    <scope>NUCLEOTIDE SEQUENCE [LARGE SCALE GENOMIC DNA]</scope>
    <source>
        <strain evidence="3">CCUG 54356</strain>
    </source>
</reference>
<feature type="transmembrane region" description="Helical" evidence="1">
    <location>
        <begin position="121"/>
        <end position="142"/>
    </location>
</feature>
<feature type="transmembrane region" description="Helical" evidence="1">
    <location>
        <begin position="163"/>
        <end position="182"/>
    </location>
</feature>
<feature type="transmembrane region" description="Helical" evidence="1">
    <location>
        <begin position="215"/>
        <end position="232"/>
    </location>
</feature>
<feature type="transmembrane region" description="Helical" evidence="1">
    <location>
        <begin position="92"/>
        <end position="109"/>
    </location>
</feature>
<feature type="transmembrane region" description="Helical" evidence="1">
    <location>
        <begin position="264"/>
        <end position="282"/>
    </location>
</feature>